<evidence type="ECO:0000313" key="10">
    <source>
        <dbReference type="Proteomes" id="UP001338125"/>
    </source>
</evidence>
<gene>
    <name evidence="9" type="ORF">PT974_01080</name>
</gene>
<evidence type="ECO:0000313" key="9">
    <source>
        <dbReference type="EMBL" id="KAK5998698.1"/>
    </source>
</evidence>
<dbReference type="InterPro" id="IPR007272">
    <property type="entry name" value="Sulf_transp_TsuA/YedE"/>
</dbReference>
<reference evidence="9 10" key="1">
    <citation type="submission" date="2024-01" db="EMBL/GenBank/DDBJ databases">
        <title>Complete genome of Cladobotryum mycophilum ATHUM6906.</title>
        <authorList>
            <person name="Christinaki A.C."/>
            <person name="Myridakis A.I."/>
            <person name="Kouvelis V.N."/>
        </authorList>
    </citation>
    <scope>NUCLEOTIDE SEQUENCE [LARGE SCALE GENOMIC DNA]</scope>
    <source>
        <strain evidence="9 10">ATHUM6906</strain>
    </source>
</reference>
<proteinExistence type="predicted"/>
<feature type="transmembrane region" description="Helical" evidence="8">
    <location>
        <begin position="114"/>
        <end position="133"/>
    </location>
</feature>
<feature type="transmembrane region" description="Helical" evidence="8">
    <location>
        <begin position="303"/>
        <end position="327"/>
    </location>
</feature>
<feature type="transmembrane region" description="Helical" evidence="8">
    <location>
        <begin position="243"/>
        <end position="265"/>
    </location>
</feature>
<keyword evidence="3" id="KW-1003">Cell membrane</keyword>
<feature type="transmembrane region" description="Helical" evidence="8">
    <location>
        <begin position="160"/>
        <end position="181"/>
    </location>
</feature>
<keyword evidence="2" id="KW-0813">Transport</keyword>
<accession>A0ABR0T2M9</accession>
<organism evidence="9 10">
    <name type="scientific">Cladobotryum mycophilum</name>
    <dbReference type="NCBI Taxonomy" id="491253"/>
    <lineage>
        <taxon>Eukaryota</taxon>
        <taxon>Fungi</taxon>
        <taxon>Dikarya</taxon>
        <taxon>Ascomycota</taxon>
        <taxon>Pezizomycotina</taxon>
        <taxon>Sordariomycetes</taxon>
        <taxon>Hypocreomycetidae</taxon>
        <taxon>Hypocreales</taxon>
        <taxon>Hypocreaceae</taxon>
        <taxon>Cladobotryum</taxon>
    </lineage>
</organism>
<comment type="subcellular location">
    <subcellularLocation>
        <location evidence="1">Cell inner membrane</location>
        <topology evidence="1">Multi-pass membrane protein</topology>
    </subcellularLocation>
</comment>
<evidence type="ECO:0000256" key="8">
    <source>
        <dbReference type="SAM" id="Phobius"/>
    </source>
</evidence>
<keyword evidence="10" id="KW-1185">Reference proteome</keyword>
<evidence type="ECO:0000256" key="7">
    <source>
        <dbReference type="ARBA" id="ARBA00023136"/>
    </source>
</evidence>
<keyword evidence="5 8" id="KW-0812">Transmembrane</keyword>
<evidence type="ECO:0000256" key="5">
    <source>
        <dbReference type="ARBA" id="ARBA00022692"/>
    </source>
</evidence>
<feature type="transmembrane region" description="Helical" evidence="8">
    <location>
        <begin position="37"/>
        <end position="59"/>
    </location>
</feature>
<keyword evidence="4" id="KW-0997">Cell inner membrane</keyword>
<evidence type="ECO:0000256" key="3">
    <source>
        <dbReference type="ARBA" id="ARBA00022475"/>
    </source>
</evidence>
<evidence type="ECO:0000256" key="1">
    <source>
        <dbReference type="ARBA" id="ARBA00004429"/>
    </source>
</evidence>
<dbReference type="PANTHER" id="PTHR30574">
    <property type="entry name" value="INNER MEMBRANE PROTEIN YEDE"/>
    <property type="match status" value="1"/>
</dbReference>
<dbReference type="EMBL" id="JAVFKD010000001">
    <property type="protein sequence ID" value="KAK5998698.1"/>
    <property type="molecule type" value="Genomic_DNA"/>
</dbReference>
<protein>
    <recommendedName>
        <fullName evidence="11">Sulphur transport domain-containing protein</fullName>
    </recommendedName>
</protein>
<feature type="transmembrane region" description="Helical" evidence="8">
    <location>
        <begin position="80"/>
        <end position="102"/>
    </location>
</feature>
<dbReference type="Pfam" id="PF04143">
    <property type="entry name" value="Sulf_transp"/>
    <property type="match status" value="1"/>
</dbReference>
<sequence length="328" mass="33872">MASFLSGAAFGAAMMSAGFHQPSIVISQMKFENWHMFQAFLAATASSAIFYAIAERVGYVKLSPRSSSPLGLFARYDGNIIGGALLGTGMALSGSCPGTLYAQLAAGVQTGFHALNGAILGGIIWTGFLSTLVRKSRERAGAKPVTITANEQLGVSRGTVLLLFEAVCLSIVAITTIYTPRYPGTKVLGAIGGLIIGLSQLFSLVTRRAMLGTSGSYEEFGNYFWWVVKGAGRSTQPQSYQSLMFAVGVSAGAWGLLQVVPSLVSGPIFEVSPLLATTGGVLMAIGSRMAGGCTSGHGVSGMSLLSVSSVITIASAFGMGAITAPFVH</sequence>
<feature type="transmembrane region" description="Helical" evidence="8">
    <location>
        <begin position="271"/>
        <end position="291"/>
    </location>
</feature>
<keyword evidence="7 8" id="KW-0472">Membrane</keyword>
<evidence type="ECO:0000256" key="2">
    <source>
        <dbReference type="ARBA" id="ARBA00022448"/>
    </source>
</evidence>
<evidence type="ECO:0000256" key="6">
    <source>
        <dbReference type="ARBA" id="ARBA00022989"/>
    </source>
</evidence>
<name>A0ABR0T2M9_9HYPO</name>
<comment type="caution">
    <text evidence="9">The sequence shown here is derived from an EMBL/GenBank/DDBJ whole genome shotgun (WGS) entry which is preliminary data.</text>
</comment>
<dbReference type="PANTHER" id="PTHR30574:SF1">
    <property type="entry name" value="SULPHUR TRANSPORT DOMAIN-CONTAINING PROTEIN"/>
    <property type="match status" value="1"/>
</dbReference>
<dbReference type="Proteomes" id="UP001338125">
    <property type="component" value="Unassembled WGS sequence"/>
</dbReference>
<evidence type="ECO:0008006" key="11">
    <source>
        <dbReference type="Google" id="ProtNLM"/>
    </source>
</evidence>
<keyword evidence="6 8" id="KW-1133">Transmembrane helix</keyword>
<feature type="transmembrane region" description="Helical" evidence="8">
    <location>
        <begin position="187"/>
        <end position="205"/>
    </location>
</feature>
<evidence type="ECO:0000256" key="4">
    <source>
        <dbReference type="ARBA" id="ARBA00022519"/>
    </source>
</evidence>